<dbReference type="AlphaFoldDB" id="A0AAV2B1E3"/>
<proteinExistence type="predicted"/>
<protein>
    <submittedName>
        <fullName evidence="1">Uncharacterized protein</fullName>
    </submittedName>
</protein>
<organism evidence="1 2">
    <name type="scientific">Larinioides sclopetarius</name>
    <dbReference type="NCBI Taxonomy" id="280406"/>
    <lineage>
        <taxon>Eukaryota</taxon>
        <taxon>Metazoa</taxon>
        <taxon>Ecdysozoa</taxon>
        <taxon>Arthropoda</taxon>
        <taxon>Chelicerata</taxon>
        <taxon>Arachnida</taxon>
        <taxon>Araneae</taxon>
        <taxon>Araneomorphae</taxon>
        <taxon>Entelegynae</taxon>
        <taxon>Araneoidea</taxon>
        <taxon>Araneidae</taxon>
        <taxon>Larinioides</taxon>
    </lineage>
</organism>
<keyword evidence="2" id="KW-1185">Reference proteome</keyword>
<sequence length="64" mass="7635">MSFFYNLCLSVGIWKMLPFHHTMEAKTILDALDNRKKLKRLPVVEYSADVCDENWENREECNKL</sequence>
<gene>
    <name evidence="1" type="ORF">LARSCL_LOCUS16279</name>
</gene>
<accession>A0AAV2B1E3</accession>
<comment type="caution">
    <text evidence="1">The sequence shown here is derived from an EMBL/GenBank/DDBJ whole genome shotgun (WGS) entry which is preliminary data.</text>
</comment>
<dbReference type="Proteomes" id="UP001497382">
    <property type="component" value="Unassembled WGS sequence"/>
</dbReference>
<dbReference type="EMBL" id="CAXIEN010000259">
    <property type="protein sequence ID" value="CAL1290101.1"/>
    <property type="molecule type" value="Genomic_DNA"/>
</dbReference>
<feature type="non-terminal residue" evidence="1">
    <location>
        <position position="64"/>
    </location>
</feature>
<evidence type="ECO:0000313" key="2">
    <source>
        <dbReference type="Proteomes" id="UP001497382"/>
    </source>
</evidence>
<reference evidence="1 2" key="1">
    <citation type="submission" date="2024-04" db="EMBL/GenBank/DDBJ databases">
        <authorList>
            <person name="Rising A."/>
            <person name="Reimegard J."/>
            <person name="Sonavane S."/>
            <person name="Akerstrom W."/>
            <person name="Nylinder S."/>
            <person name="Hedman E."/>
            <person name="Kallberg Y."/>
        </authorList>
    </citation>
    <scope>NUCLEOTIDE SEQUENCE [LARGE SCALE GENOMIC DNA]</scope>
</reference>
<evidence type="ECO:0000313" key="1">
    <source>
        <dbReference type="EMBL" id="CAL1290101.1"/>
    </source>
</evidence>
<name>A0AAV2B1E3_9ARAC</name>